<evidence type="ECO:0000313" key="2">
    <source>
        <dbReference type="Proteomes" id="UP001642483"/>
    </source>
</evidence>
<dbReference type="Proteomes" id="UP001642483">
    <property type="component" value="Unassembled WGS sequence"/>
</dbReference>
<evidence type="ECO:0000313" key="1">
    <source>
        <dbReference type="EMBL" id="CAK8672534.1"/>
    </source>
</evidence>
<sequence length="418" mass="47413">MDANCTEFFSALDSSKVQYKWTKNEFNQNIPSNAIGRLSLKTAGYPVRAYLSTPRVTLSPVVTTCQEISCLIIITVPEFSSIEIWRFVVLRSGQYKVEPVGCLRVAGLTSWSQITCDNSGSDINKVADNVTYFRLYITCPQLGVIKYIFLPTFNFVEQNMRQTCKTITHDSLYKPVAIASSKVESSKVAVCDGSSGFIFIFQQSQTNSDFQVTKVISNKTTLSSTSFISFDDSDNIWASNFENNLLLHYDGRNNRREEFTAHRLGGIYHQAVNNKSFLIGCDMKHNRVVVQRSNSLGHPSETLLRPCNIHHPLAVSGKYVWVDYSRQFEQLVQNDLVFFLLIVSLYLPLCDTTCMKSKLSHTRNRSFAENDETTILGNCLQLNFATMKQKQKLEEKLQRTELPVTRPAATAEDNRIFK</sequence>
<proteinExistence type="predicted"/>
<dbReference type="EMBL" id="CAWYQH010000001">
    <property type="protein sequence ID" value="CAK8672534.1"/>
    <property type="molecule type" value="Genomic_DNA"/>
</dbReference>
<dbReference type="Gene3D" id="2.120.10.30">
    <property type="entry name" value="TolB, C-terminal domain"/>
    <property type="match status" value="1"/>
</dbReference>
<comment type="caution">
    <text evidence="1">The sequence shown here is derived from an EMBL/GenBank/DDBJ whole genome shotgun (WGS) entry which is preliminary data.</text>
</comment>
<reference evidence="1 2" key="1">
    <citation type="submission" date="2024-02" db="EMBL/GenBank/DDBJ databases">
        <authorList>
            <person name="Daric V."/>
            <person name="Darras S."/>
        </authorList>
    </citation>
    <scope>NUCLEOTIDE SEQUENCE [LARGE SCALE GENOMIC DNA]</scope>
</reference>
<dbReference type="InterPro" id="IPR011042">
    <property type="entry name" value="6-blade_b-propeller_TolB-like"/>
</dbReference>
<dbReference type="SUPFAM" id="SSF101898">
    <property type="entry name" value="NHL repeat"/>
    <property type="match status" value="1"/>
</dbReference>
<name>A0ABP0EYH3_CLALP</name>
<organism evidence="1 2">
    <name type="scientific">Clavelina lepadiformis</name>
    <name type="common">Light-bulb sea squirt</name>
    <name type="synonym">Ascidia lepadiformis</name>
    <dbReference type="NCBI Taxonomy" id="159417"/>
    <lineage>
        <taxon>Eukaryota</taxon>
        <taxon>Metazoa</taxon>
        <taxon>Chordata</taxon>
        <taxon>Tunicata</taxon>
        <taxon>Ascidiacea</taxon>
        <taxon>Aplousobranchia</taxon>
        <taxon>Clavelinidae</taxon>
        <taxon>Clavelina</taxon>
    </lineage>
</organism>
<gene>
    <name evidence="1" type="ORF">CVLEPA_LOCUS1473</name>
</gene>
<protein>
    <submittedName>
        <fullName evidence="1">Uncharacterized protein</fullName>
    </submittedName>
</protein>
<keyword evidence="2" id="KW-1185">Reference proteome</keyword>
<accession>A0ABP0EYH3</accession>